<feature type="transmembrane region" description="Helical" evidence="1">
    <location>
        <begin position="233"/>
        <end position="252"/>
    </location>
</feature>
<dbReference type="AlphaFoldDB" id="T1B8X2"/>
<name>T1B8X2_9ZZZZ</name>
<sequence length="308" mass="32745">MSETSTAAASPPHATLGHRSPILRVIGIAISAWLLLSVVAAAWFGLTTPQTGTAALVQGLTLAEVLFAVALILLGSIVEGFGWGLSLGTRWPYTRNIVLLMLRGDPEAAHRMLATTVGLIALALAVLNPVQSSFVGLVLVLVTALFGMGTLYVLAGRAPAIVHGTHGLLAYLVFLDYLVALRLPGVSFPIYLEATGALHAVLLALFLGGMVTGQRGFGKPIEAFVRPRRPAQWIFVLHGLAALLVIGTLGWMEPLYPVAFTLALLQAGVGFFVFHAVNLKPRHPGALVVLHQSMVLLITSAIVLQWHW</sequence>
<feature type="transmembrane region" description="Helical" evidence="1">
    <location>
        <begin position="65"/>
        <end position="87"/>
    </location>
</feature>
<feature type="transmembrane region" description="Helical" evidence="1">
    <location>
        <begin position="167"/>
        <end position="184"/>
    </location>
</feature>
<dbReference type="EMBL" id="AUZZ01000071">
    <property type="protein sequence ID" value="EQD69371.1"/>
    <property type="molecule type" value="Genomic_DNA"/>
</dbReference>
<comment type="caution">
    <text evidence="2">The sequence shown here is derived from an EMBL/GenBank/DDBJ whole genome shotgun (WGS) entry which is preliminary data.</text>
</comment>
<organism evidence="2">
    <name type="scientific">mine drainage metagenome</name>
    <dbReference type="NCBI Taxonomy" id="410659"/>
    <lineage>
        <taxon>unclassified sequences</taxon>
        <taxon>metagenomes</taxon>
        <taxon>ecological metagenomes</taxon>
    </lineage>
</organism>
<feature type="non-terminal residue" evidence="2">
    <location>
        <position position="308"/>
    </location>
</feature>
<feature type="transmembrane region" description="Helical" evidence="1">
    <location>
        <begin position="190"/>
        <end position="212"/>
    </location>
</feature>
<feature type="transmembrane region" description="Helical" evidence="1">
    <location>
        <begin position="21"/>
        <end position="45"/>
    </location>
</feature>
<keyword evidence="1" id="KW-1133">Transmembrane helix</keyword>
<reference evidence="2" key="1">
    <citation type="submission" date="2013-08" db="EMBL/GenBank/DDBJ databases">
        <authorList>
            <person name="Mendez C."/>
            <person name="Richter M."/>
            <person name="Ferrer M."/>
            <person name="Sanchez J."/>
        </authorList>
    </citation>
    <scope>NUCLEOTIDE SEQUENCE</scope>
</reference>
<feature type="transmembrane region" description="Helical" evidence="1">
    <location>
        <begin position="133"/>
        <end position="155"/>
    </location>
</feature>
<reference evidence="2" key="2">
    <citation type="journal article" date="2014" name="ISME J.">
        <title>Microbial stratification in low pH oxic and suboxic macroscopic growths along an acid mine drainage.</title>
        <authorList>
            <person name="Mendez-Garcia C."/>
            <person name="Mesa V."/>
            <person name="Sprenger R.R."/>
            <person name="Richter M."/>
            <person name="Diez M.S."/>
            <person name="Solano J."/>
            <person name="Bargiela R."/>
            <person name="Golyshina O.V."/>
            <person name="Manteca A."/>
            <person name="Ramos J.L."/>
            <person name="Gallego J.R."/>
            <person name="Llorente I."/>
            <person name="Martins Dos Santos V.A."/>
            <person name="Jensen O.N."/>
            <person name="Pelaez A.I."/>
            <person name="Sanchez J."/>
            <person name="Ferrer M."/>
        </authorList>
    </citation>
    <scope>NUCLEOTIDE SEQUENCE</scope>
</reference>
<feature type="transmembrane region" description="Helical" evidence="1">
    <location>
        <begin position="286"/>
        <end position="306"/>
    </location>
</feature>
<proteinExistence type="predicted"/>
<keyword evidence="1" id="KW-0812">Transmembrane</keyword>
<accession>T1B8X2</accession>
<gene>
    <name evidence="2" type="ORF">B2A_00098</name>
</gene>
<feature type="transmembrane region" description="Helical" evidence="1">
    <location>
        <begin position="258"/>
        <end position="279"/>
    </location>
</feature>
<evidence type="ECO:0000313" key="2">
    <source>
        <dbReference type="EMBL" id="EQD69371.1"/>
    </source>
</evidence>
<feature type="transmembrane region" description="Helical" evidence="1">
    <location>
        <begin position="108"/>
        <end position="127"/>
    </location>
</feature>
<evidence type="ECO:0000256" key="1">
    <source>
        <dbReference type="SAM" id="Phobius"/>
    </source>
</evidence>
<protein>
    <submittedName>
        <fullName evidence="2">Cytochrome c oxidase assembly factor</fullName>
    </submittedName>
</protein>
<keyword evidence="1" id="KW-0472">Membrane</keyword>